<dbReference type="GO" id="GO:0003735">
    <property type="term" value="F:structural constituent of ribosome"/>
    <property type="evidence" value="ECO:0007669"/>
    <property type="project" value="InterPro"/>
</dbReference>
<dbReference type="InterPro" id="IPR006846">
    <property type="entry name" value="Ribosomal_eS30"/>
</dbReference>
<comment type="similarity">
    <text evidence="1">Belongs to the eukaryotic ribosomal protein eS30 family.</text>
</comment>
<dbReference type="PANTHER" id="PTHR12650">
    <property type="entry name" value="40S RIBOSOMAL PROTEIN S30/UBIQUITIN-LIKE PROTEIN FUBI"/>
    <property type="match status" value="1"/>
</dbReference>
<dbReference type="OrthoDB" id="199599at2759"/>
<keyword evidence="6" id="KW-1185">Reference proteome</keyword>
<dbReference type="EMBL" id="JACAZF010000011">
    <property type="protein sequence ID" value="KAF7292847.1"/>
    <property type="molecule type" value="Genomic_DNA"/>
</dbReference>
<evidence type="ECO:0000256" key="2">
    <source>
        <dbReference type="ARBA" id="ARBA00022980"/>
    </source>
</evidence>
<evidence type="ECO:0000256" key="4">
    <source>
        <dbReference type="SAM" id="MobiDB-lite"/>
    </source>
</evidence>
<keyword evidence="3" id="KW-0687">Ribonucleoprotein</keyword>
<evidence type="ECO:0000256" key="1">
    <source>
        <dbReference type="ARBA" id="ARBA00008450"/>
    </source>
</evidence>
<evidence type="ECO:0000313" key="6">
    <source>
        <dbReference type="Proteomes" id="UP000636479"/>
    </source>
</evidence>
<feature type="region of interest" description="Disordered" evidence="4">
    <location>
        <begin position="121"/>
        <end position="151"/>
    </location>
</feature>
<comment type="caution">
    <text evidence="5">The sequence shown here is derived from an EMBL/GenBank/DDBJ whole genome shotgun (WGS) entry which is preliminary data.</text>
</comment>
<organism evidence="5 6">
    <name type="scientific">Mycena indigotica</name>
    <dbReference type="NCBI Taxonomy" id="2126181"/>
    <lineage>
        <taxon>Eukaryota</taxon>
        <taxon>Fungi</taxon>
        <taxon>Dikarya</taxon>
        <taxon>Basidiomycota</taxon>
        <taxon>Agaricomycotina</taxon>
        <taxon>Agaricomycetes</taxon>
        <taxon>Agaricomycetidae</taxon>
        <taxon>Agaricales</taxon>
        <taxon>Marasmiineae</taxon>
        <taxon>Mycenaceae</taxon>
        <taxon>Mycena</taxon>
    </lineage>
</organism>
<keyword evidence="2" id="KW-0689">Ribosomal protein</keyword>
<sequence length="194" mass="21258">MGKVHGSLARAGKVKGQTPKVEKQEKKKTPKGRAKKRIIYNRRFVNVTTLPGGKRRMSVLISVSLASSDDTPKTSIVHTELILLKNLHLRLSLLSESPTSFFILVLAFVAISLTTIDYTGTPTRRSKSPLSRGRQDLQSADGGSGSSVGMGRTRRAVGPLMHLPTHAFPSVPFSIQPKPAMICITRLHEPLHQF</sequence>
<dbReference type="AlphaFoldDB" id="A0A8H6VSY9"/>
<proteinExistence type="inferred from homology"/>
<feature type="region of interest" description="Disordered" evidence="4">
    <location>
        <begin position="1"/>
        <end position="33"/>
    </location>
</feature>
<reference evidence="5" key="1">
    <citation type="submission" date="2020-05" db="EMBL/GenBank/DDBJ databases">
        <title>Mycena genomes resolve the evolution of fungal bioluminescence.</title>
        <authorList>
            <person name="Tsai I.J."/>
        </authorList>
    </citation>
    <scope>NUCLEOTIDE SEQUENCE</scope>
    <source>
        <strain evidence="5">171206Taipei</strain>
    </source>
</reference>
<gene>
    <name evidence="5" type="ORF">MIND_01183700</name>
</gene>
<evidence type="ECO:0000256" key="3">
    <source>
        <dbReference type="ARBA" id="ARBA00023274"/>
    </source>
</evidence>
<dbReference type="GO" id="GO:0022627">
    <property type="term" value="C:cytosolic small ribosomal subunit"/>
    <property type="evidence" value="ECO:0007669"/>
    <property type="project" value="TreeGrafter"/>
</dbReference>
<name>A0A8H6VSY9_9AGAR</name>
<protein>
    <submittedName>
        <fullName evidence="5">Aryl-alcohol oxidase-like protein</fullName>
    </submittedName>
</protein>
<dbReference type="GeneID" id="59350865"/>
<dbReference type="PANTHER" id="PTHR12650:SF15">
    <property type="entry name" value="RIBOSOMAL PROTEIN S30, ISOFORM A"/>
    <property type="match status" value="1"/>
</dbReference>
<dbReference type="GO" id="GO:0006412">
    <property type="term" value="P:translation"/>
    <property type="evidence" value="ECO:0007669"/>
    <property type="project" value="InterPro"/>
</dbReference>
<dbReference type="RefSeq" id="XP_037215275.1">
    <property type="nucleotide sequence ID" value="XM_037368349.1"/>
</dbReference>
<evidence type="ECO:0000313" key="5">
    <source>
        <dbReference type="EMBL" id="KAF7292847.1"/>
    </source>
</evidence>
<dbReference type="Proteomes" id="UP000636479">
    <property type="component" value="Unassembled WGS sequence"/>
</dbReference>
<dbReference type="Pfam" id="PF04758">
    <property type="entry name" value="Ribosomal_S30"/>
    <property type="match status" value="1"/>
</dbReference>
<accession>A0A8H6VSY9</accession>